<keyword evidence="3" id="KW-0227">DNA damage</keyword>
<dbReference type="EC" id="3.4.-.-" evidence="8"/>
<dbReference type="SUPFAM" id="SSF143081">
    <property type="entry name" value="BB1717-like"/>
    <property type="match status" value="1"/>
</dbReference>
<comment type="similarity">
    <text evidence="1 8">Belongs to the SOS response-associated peptidase family.</text>
</comment>
<keyword evidence="5" id="KW-0190">Covalent protein-DNA linkage</keyword>
<comment type="caution">
    <text evidence="9">The sequence shown here is derived from an EMBL/GenBank/DDBJ whole genome shotgun (WGS) entry which is preliminary data.</text>
</comment>
<organism evidence="9 10">
    <name type="scientific">Carboxylicivirga marina</name>
    <dbReference type="NCBI Taxonomy" id="2800988"/>
    <lineage>
        <taxon>Bacteria</taxon>
        <taxon>Pseudomonadati</taxon>
        <taxon>Bacteroidota</taxon>
        <taxon>Bacteroidia</taxon>
        <taxon>Marinilabiliales</taxon>
        <taxon>Marinilabiliaceae</taxon>
        <taxon>Carboxylicivirga</taxon>
    </lineage>
</organism>
<evidence type="ECO:0000256" key="1">
    <source>
        <dbReference type="ARBA" id="ARBA00008136"/>
    </source>
</evidence>
<dbReference type="Pfam" id="PF02586">
    <property type="entry name" value="SRAP"/>
    <property type="match status" value="1"/>
</dbReference>
<keyword evidence="4 8" id="KW-0378">Hydrolase</keyword>
<keyword evidence="7" id="KW-0456">Lyase</keyword>
<dbReference type="PANTHER" id="PTHR13604:SF0">
    <property type="entry name" value="ABASIC SITE PROCESSING PROTEIN HMCES"/>
    <property type="match status" value="1"/>
</dbReference>
<evidence type="ECO:0000313" key="9">
    <source>
        <dbReference type="EMBL" id="MBK3515833.1"/>
    </source>
</evidence>
<dbReference type="RefSeq" id="WP_200463061.1">
    <property type="nucleotide sequence ID" value="NZ_JAENRR010000001.1"/>
</dbReference>
<gene>
    <name evidence="9" type="ORF">JIV24_00675</name>
</gene>
<dbReference type="Proteomes" id="UP000605676">
    <property type="component" value="Unassembled WGS sequence"/>
</dbReference>
<protein>
    <recommendedName>
        <fullName evidence="8">Abasic site processing protein</fullName>
        <ecNumber evidence="8">3.4.-.-</ecNumber>
    </recommendedName>
</protein>
<evidence type="ECO:0000256" key="7">
    <source>
        <dbReference type="ARBA" id="ARBA00023239"/>
    </source>
</evidence>
<keyword evidence="6" id="KW-0238">DNA-binding</keyword>
<keyword evidence="2 8" id="KW-0645">Protease</keyword>
<evidence type="ECO:0000256" key="6">
    <source>
        <dbReference type="ARBA" id="ARBA00023125"/>
    </source>
</evidence>
<keyword evidence="10" id="KW-1185">Reference proteome</keyword>
<evidence type="ECO:0000256" key="2">
    <source>
        <dbReference type="ARBA" id="ARBA00022670"/>
    </source>
</evidence>
<dbReference type="InterPro" id="IPR003738">
    <property type="entry name" value="SRAP"/>
</dbReference>
<name>A0ABS1HEU6_9BACT</name>
<evidence type="ECO:0000256" key="8">
    <source>
        <dbReference type="RuleBase" id="RU364100"/>
    </source>
</evidence>
<evidence type="ECO:0000256" key="5">
    <source>
        <dbReference type="ARBA" id="ARBA00023124"/>
    </source>
</evidence>
<reference evidence="9 10" key="1">
    <citation type="submission" date="2021-01" db="EMBL/GenBank/DDBJ databases">
        <title>Carboxyliciviraga sp.nov., isolated from coastal sediments.</title>
        <authorList>
            <person name="Lu D."/>
            <person name="Zhang T."/>
        </authorList>
    </citation>
    <scope>NUCLEOTIDE SEQUENCE [LARGE SCALE GENOMIC DNA]</scope>
    <source>
        <strain evidence="9 10">N1Y132</strain>
    </source>
</reference>
<dbReference type="EMBL" id="JAENRR010000001">
    <property type="protein sequence ID" value="MBK3515833.1"/>
    <property type="molecule type" value="Genomic_DNA"/>
</dbReference>
<proteinExistence type="inferred from homology"/>
<dbReference type="PANTHER" id="PTHR13604">
    <property type="entry name" value="DC12-RELATED"/>
    <property type="match status" value="1"/>
</dbReference>
<sequence>MCYTAKYLIEKALKRAKHYGVSEDIVRYTEELKRFKDHERVSGFTHPEIIIYTNQAPYHPILSHWGLIPHWAKNEFQAKNIWNKTLNARGETIFEKPAFKNSAKEKRCLIPVAGFYEFHHTNKKTIPYYVKSNDEQPLMLAGLWSEWTNIDTGELMNTCSIVTTSANQLMKKIHNNPKLNESRMPVILDQSEEDEWLMARSKDNLQHLIKPYPDKLISAKPYVDNSKKAPETGALPFLFDD</sequence>
<evidence type="ECO:0000256" key="4">
    <source>
        <dbReference type="ARBA" id="ARBA00022801"/>
    </source>
</evidence>
<evidence type="ECO:0000313" key="10">
    <source>
        <dbReference type="Proteomes" id="UP000605676"/>
    </source>
</evidence>
<dbReference type="InterPro" id="IPR036590">
    <property type="entry name" value="SRAP-like"/>
</dbReference>
<evidence type="ECO:0000256" key="3">
    <source>
        <dbReference type="ARBA" id="ARBA00022763"/>
    </source>
</evidence>
<dbReference type="Gene3D" id="3.90.1680.10">
    <property type="entry name" value="SOS response associated peptidase-like"/>
    <property type="match status" value="1"/>
</dbReference>
<accession>A0ABS1HEU6</accession>